<evidence type="ECO:0000313" key="2">
    <source>
        <dbReference type="EMBL" id="AFZ25542.1"/>
    </source>
</evidence>
<name>K9X1C3_9NOST</name>
<dbReference type="EMBL" id="CP003642">
    <property type="protein sequence ID" value="AFZ25542.1"/>
    <property type="molecule type" value="Genomic_DNA"/>
</dbReference>
<accession>K9X1C3</accession>
<evidence type="ECO:0000256" key="1">
    <source>
        <dbReference type="SAM" id="MobiDB-lite"/>
    </source>
</evidence>
<proteinExistence type="predicted"/>
<dbReference type="Proteomes" id="UP000010475">
    <property type="component" value="Chromosome"/>
</dbReference>
<dbReference type="STRING" id="56107.Cylst_3392"/>
<feature type="region of interest" description="Disordered" evidence="1">
    <location>
        <begin position="79"/>
        <end position="102"/>
    </location>
</feature>
<evidence type="ECO:0008006" key="4">
    <source>
        <dbReference type="Google" id="ProtNLM"/>
    </source>
</evidence>
<dbReference type="KEGG" id="csg:Cylst_3392"/>
<dbReference type="AlphaFoldDB" id="K9X1C3"/>
<reference evidence="2 3" key="1">
    <citation type="submission" date="2012-06" db="EMBL/GenBank/DDBJ databases">
        <title>Finished chromosome of genome of Cylindrospermum stagnale PCC 7417.</title>
        <authorList>
            <consortium name="US DOE Joint Genome Institute"/>
            <person name="Gugger M."/>
            <person name="Coursin T."/>
            <person name="Rippka R."/>
            <person name="Tandeau De Marsac N."/>
            <person name="Huntemann M."/>
            <person name="Wei C.-L."/>
            <person name="Han J."/>
            <person name="Detter J.C."/>
            <person name="Han C."/>
            <person name="Tapia R."/>
            <person name="Chen A."/>
            <person name="Kyrpides N."/>
            <person name="Mavromatis K."/>
            <person name="Markowitz V."/>
            <person name="Szeto E."/>
            <person name="Ivanova N."/>
            <person name="Pagani I."/>
            <person name="Pati A."/>
            <person name="Goodwin L."/>
            <person name="Nordberg H.P."/>
            <person name="Cantor M.N."/>
            <person name="Hua S.X."/>
            <person name="Woyke T."/>
            <person name="Kerfeld C.A."/>
        </authorList>
    </citation>
    <scope>NUCLEOTIDE SEQUENCE [LARGE SCALE GENOMIC DNA]</scope>
    <source>
        <strain evidence="2 3">PCC 7417</strain>
    </source>
</reference>
<organism evidence="2 3">
    <name type="scientific">Cylindrospermum stagnale PCC 7417</name>
    <dbReference type="NCBI Taxonomy" id="56107"/>
    <lineage>
        <taxon>Bacteria</taxon>
        <taxon>Bacillati</taxon>
        <taxon>Cyanobacteriota</taxon>
        <taxon>Cyanophyceae</taxon>
        <taxon>Nostocales</taxon>
        <taxon>Nostocaceae</taxon>
        <taxon>Cylindrospermum</taxon>
    </lineage>
</organism>
<gene>
    <name evidence="2" type="ORF">Cylst_3392</name>
</gene>
<keyword evidence="3" id="KW-1185">Reference proteome</keyword>
<protein>
    <recommendedName>
        <fullName evidence="4">DUF4258 domain-containing protein</fullName>
    </recommendedName>
</protein>
<dbReference type="RefSeq" id="WP_015208790.1">
    <property type="nucleotide sequence ID" value="NC_019757.1"/>
</dbReference>
<sequence>MQSKVFQLWPANSTRHLKDQAQNRGIREAEVDAAYQHGEVYVDPDYGGTVRWDSSTEVAVCIKPDGTVTTCYQRTGPKSRWKKKTKLEDQDVSVSPERRGIL</sequence>
<evidence type="ECO:0000313" key="3">
    <source>
        <dbReference type="Proteomes" id="UP000010475"/>
    </source>
</evidence>
<dbReference type="HOGENOM" id="CLU_2272739_0_0_3"/>